<keyword evidence="2" id="KW-1185">Reference proteome</keyword>
<reference evidence="1" key="1">
    <citation type="submission" date="2018-12" db="EMBL/GenBank/DDBJ databases">
        <authorList>
            <person name="Will S."/>
            <person name="Neumann-Schaal M."/>
            <person name="Henke P."/>
        </authorList>
    </citation>
    <scope>NUCLEOTIDE SEQUENCE</scope>
    <source>
        <strain evidence="1">PCC 7102</strain>
    </source>
</reference>
<protein>
    <submittedName>
        <fullName evidence="1">Uncharacterized protein</fullName>
    </submittedName>
</protein>
<gene>
    <name evidence="1" type="ORF">DSM106972_086640</name>
</gene>
<evidence type="ECO:0000313" key="2">
    <source>
        <dbReference type="Proteomes" id="UP000271624"/>
    </source>
</evidence>
<organism evidence="1 2">
    <name type="scientific">Dulcicalothrix desertica PCC 7102</name>
    <dbReference type="NCBI Taxonomy" id="232991"/>
    <lineage>
        <taxon>Bacteria</taxon>
        <taxon>Bacillati</taxon>
        <taxon>Cyanobacteriota</taxon>
        <taxon>Cyanophyceae</taxon>
        <taxon>Nostocales</taxon>
        <taxon>Calotrichaceae</taxon>
        <taxon>Dulcicalothrix</taxon>
    </lineage>
</organism>
<proteinExistence type="predicted"/>
<dbReference type="EMBL" id="RSCL01000035">
    <property type="protein sequence ID" value="RUS96641.1"/>
    <property type="molecule type" value="Genomic_DNA"/>
</dbReference>
<comment type="caution">
    <text evidence="1">The sequence shown here is derived from an EMBL/GenBank/DDBJ whole genome shotgun (WGS) entry which is preliminary data.</text>
</comment>
<evidence type="ECO:0000313" key="1">
    <source>
        <dbReference type="EMBL" id="RUS96641.1"/>
    </source>
</evidence>
<reference evidence="1" key="2">
    <citation type="journal article" date="2019" name="Genome Biol. Evol.">
        <title>Day and night: Metabolic profiles and evolutionary relationships of six axenic non-marine cyanobacteria.</title>
        <authorList>
            <person name="Will S.E."/>
            <person name="Henke P."/>
            <person name="Boedeker C."/>
            <person name="Huang S."/>
            <person name="Brinkmann H."/>
            <person name="Rohde M."/>
            <person name="Jarek M."/>
            <person name="Friedl T."/>
            <person name="Seufert S."/>
            <person name="Schumacher M."/>
            <person name="Overmann J."/>
            <person name="Neumann-Schaal M."/>
            <person name="Petersen J."/>
        </authorList>
    </citation>
    <scope>NUCLEOTIDE SEQUENCE [LARGE SCALE GENOMIC DNA]</scope>
    <source>
        <strain evidence="1">PCC 7102</strain>
    </source>
</reference>
<dbReference type="RefSeq" id="WP_127086668.1">
    <property type="nucleotide sequence ID" value="NZ_RSCL01000035.1"/>
</dbReference>
<dbReference type="AlphaFoldDB" id="A0A433US26"/>
<name>A0A433US26_9CYAN</name>
<accession>A0A433US26</accession>
<dbReference type="Proteomes" id="UP000271624">
    <property type="component" value="Unassembled WGS sequence"/>
</dbReference>
<sequence length="162" mass="18972">MYPITIDVDSSLKIQSVQELYAEDLYLLINDNYERLKIYLPDVLIINYFDSALEHIRHCQNLALKNELLEFYIFFNNKLCGAMRLNLSFHKALKQCGFMMKVTLALSTNKKLSQPYEGQYYILFKYINDSSSPLSRYKFQLNHLNLSTRVGVTTNDEFPSES</sequence>